<dbReference type="InterPro" id="IPR050553">
    <property type="entry name" value="Thioredoxin_ResA/DsbE_sf"/>
</dbReference>
<gene>
    <name evidence="3" type="ORF">GCM10023184_32780</name>
</gene>
<feature type="chain" id="PRO_5046496406" description="Thioredoxin domain-containing protein" evidence="1">
    <location>
        <begin position="24"/>
        <end position="258"/>
    </location>
</feature>
<dbReference type="Gene3D" id="3.40.30.10">
    <property type="entry name" value="Glutaredoxin"/>
    <property type="match status" value="1"/>
</dbReference>
<dbReference type="InterPro" id="IPR000866">
    <property type="entry name" value="AhpC/TSA"/>
</dbReference>
<dbReference type="Pfam" id="PF00578">
    <property type="entry name" value="AhpC-TSA"/>
    <property type="match status" value="1"/>
</dbReference>
<name>A0ABP8HBN3_9BACT</name>
<protein>
    <recommendedName>
        <fullName evidence="2">Thioredoxin domain-containing protein</fullName>
    </recommendedName>
</protein>
<comment type="caution">
    <text evidence="3">The sequence shown here is derived from an EMBL/GenBank/DDBJ whole genome shotgun (WGS) entry which is preliminary data.</text>
</comment>
<dbReference type="InterPro" id="IPR036249">
    <property type="entry name" value="Thioredoxin-like_sf"/>
</dbReference>
<reference evidence="4" key="1">
    <citation type="journal article" date="2019" name="Int. J. Syst. Evol. Microbiol.">
        <title>The Global Catalogue of Microorganisms (GCM) 10K type strain sequencing project: providing services to taxonomists for standard genome sequencing and annotation.</title>
        <authorList>
            <consortium name="The Broad Institute Genomics Platform"/>
            <consortium name="The Broad Institute Genome Sequencing Center for Infectious Disease"/>
            <person name="Wu L."/>
            <person name="Ma J."/>
        </authorList>
    </citation>
    <scope>NUCLEOTIDE SEQUENCE [LARGE SCALE GENOMIC DNA]</scope>
    <source>
        <strain evidence="4">JCM 17919</strain>
    </source>
</reference>
<dbReference type="SUPFAM" id="SSF52833">
    <property type="entry name" value="Thioredoxin-like"/>
    <property type="match status" value="1"/>
</dbReference>
<evidence type="ECO:0000256" key="1">
    <source>
        <dbReference type="SAM" id="SignalP"/>
    </source>
</evidence>
<evidence type="ECO:0000313" key="4">
    <source>
        <dbReference type="Proteomes" id="UP001501725"/>
    </source>
</evidence>
<keyword evidence="4" id="KW-1185">Reference proteome</keyword>
<evidence type="ECO:0000259" key="2">
    <source>
        <dbReference type="PROSITE" id="PS51352"/>
    </source>
</evidence>
<dbReference type="PROSITE" id="PS51352">
    <property type="entry name" value="THIOREDOXIN_2"/>
    <property type="match status" value="1"/>
</dbReference>
<feature type="domain" description="Thioredoxin" evidence="2">
    <location>
        <begin position="120"/>
        <end position="255"/>
    </location>
</feature>
<dbReference type="PANTHER" id="PTHR42852:SF13">
    <property type="entry name" value="PROTEIN DIPZ"/>
    <property type="match status" value="1"/>
</dbReference>
<keyword evidence="1" id="KW-0732">Signal</keyword>
<dbReference type="InterPro" id="IPR013766">
    <property type="entry name" value="Thioredoxin_domain"/>
</dbReference>
<feature type="signal peptide" evidence="1">
    <location>
        <begin position="1"/>
        <end position="23"/>
    </location>
</feature>
<dbReference type="PANTHER" id="PTHR42852">
    <property type="entry name" value="THIOL:DISULFIDE INTERCHANGE PROTEIN DSBE"/>
    <property type="match status" value="1"/>
</dbReference>
<dbReference type="EMBL" id="BAABGY010000009">
    <property type="protein sequence ID" value="GAA4337119.1"/>
    <property type="molecule type" value="Genomic_DNA"/>
</dbReference>
<proteinExistence type="predicted"/>
<dbReference type="CDD" id="cd02966">
    <property type="entry name" value="TlpA_like_family"/>
    <property type="match status" value="1"/>
</dbReference>
<sequence>MRLRSAICLLPLLALASCGPAEVKGSRSAAPSPDSLQRNFRTWYAYATSRTPLGSDFRPLSAEGVPMARKAFLEALGTGRFIALRTGDAPEYRLHPLTSPDKDIRMVVTSLARTQLAHDARIGKPLPPFSFTDLEGRSYTTASTKGRYLVVKCWFIGCTACVAEFPELNKLVEECRGRTDVQFLSLTLDKKPALEGFLKSLPFRYAVVAEAESYVTGPLGVDAYPHHLLVSPEGLVLQSTNSLKDLLPVLRAHLQSKG</sequence>
<evidence type="ECO:0000313" key="3">
    <source>
        <dbReference type="EMBL" id="GAA4337119.1"/>
    </source>
</evidence>
<accession>A0ABP8HBN3</accession>
<organism evidence="3 4">
    <name type="scientific">Flaviaesturariibacter amylovorans</name>
    <dbReference type="NCBI Taxonomy" id="1084520"/>
    <lineage>
        <taxon>Bacteria</taxon>
        <taxon>Pseudomonadati</taxon>
        <taxon>Bacteroidota</taxon>
        <taxon>Chitinophagia</taxon>
        <taxon>Chitinophagales</taxon>
        <taxon>Chitinophagaceae</taxon>
        <taxon>Flaviaestuariibacter</taxon>
    </lineage>
</organism>
<dbReference type="PROSITE" id="PS51257">
    <property type="entry name" value="PROKAR_LIPOPROTEIN"/>
    <property type="match status" value="1"/>
</dbReference>
<dbReference type="RefSeq" id="WP_345256851.1">
    <property type="nucleotide sequence ID" value="NZ_BAABGY010000009.1"/>
</dbReference>
<dbReference type="Proteomes" id="UP001501725">
    <property type="component" value="Unassembled WGS sequence"/>
</dbReference>